<name>A0A482V8H2_ASBVE</name>
<accession>A0A482V8H2</accession>
<evidence type="ECO:0000313" key="1">
    <source>
        <dbReference type="EMBL" id="RZB39426.1"/>
    </source>
</evidence>
<reference evidence="1 2" key="1">
    <citation type="submission" date="2017-03" db="EMBL/GenBank/DDBJ databases">
        <title>Genome of the blue death feigning beetle - Asbolus verrucosus.</title>
        <authorList>
            <person name="Rider S.D."/>
        </authorList>
    </citation>
    <scope>NUCLEOTIDE SEQUENCE [LARGE SCALE GENOMIC DNA]</scope>
    <source>
        <strain evidence="1">Butters</strain>
        <tissue evidence="1">Head and leg muscle</tissue>
    </source>
</reference>
<dbReference type="AlphaFoldDB" id="A0A482V8H2"/>
<protein>
    <submittedName>
        <fullName evidence="1">Uncharacterized protein</fullName>
    </submittedName>
</protein>
<comment type="caution">
    <text evidence="1">The sequence shown here is derived from an EMBL/GenBank/DDBJ whole genome shotgun (WGS) entry which is preliminary data.</text>
</comment>
<keyword evidence="2" id="KW-1185">Reference proteome</keyword>
<dbReference type="EMBL" id="QDEB01128281">
    <property type="protein sequence ID" value="RZB39426.1"/>
    <property type="molecule type" value="Genomic_DNA"/>
</dbReference>
<dbReference type="Proteomes" id="UP000292052">
    <property type="component" value="Unassembled WGS sequence"/>
</dbReference>
<gene>
    <name evidence="1" type="ORF">BDFB_010486</name>
</gene>
<organism evidence="1 2">
    <name type="scientific">Asbolus verrucosus</name>
    <name type="common">Desert ironclad beetle</name>
    <dbReference type="NCBI Taxonomy" id="1661398"/>
    <lineage>
        <taxon>Eukaryota</taxon>
        <taxon>Metazoa</taxon>
        <taxon>Ecdysozoa</taxon>
        <taxon>Arthropoda</taxon>
        <taxon>Hexapoda</taxon>
        <taxon>Insecta</taxon>
        <taxon>Pterygota</taxon>
        <taxon>Neoptera</taxon>
        <taxon>Endopterygota</taxon>
        <taxon>Coleoptera</taxon>
        <taxon>Polyphaga</taxon>
        <taxon>Cucujiformia</taxon>
        <taxon>Tenebrionidae</taxon>
        <taxon>Pimeliinae</taxon>
        <taxon>Asbolus</taxon>
    </lineage>
</organism>
<proteinExistence type="predicted"/>
<evidence type="ECO:0000313" key="2">
    <source>
        <dbReference type="Proteomes" id="UP000292052"/>
    </source>
</evidence>
<sequence>MLSTFMLNVFRTGRDRSLRFSVLSNSLLPKELIRLKKGSVEQH</sequence>